<proteinExistence type="predicted"/>
<feature type="compositionally biased region" description="Pro residues" evidence="1">
    <location>
        <begin position="229"/>
        <end position="253"/>
    </location>
</feature>
<feature type="compositionally biased region" description="Low complexity" evidence="1">
    <location>
        <begin position="219"/>
        <end position="228"/>
    </location>
</feature>
<name>A0A139AUQ7_GONPJ</name>
<feature type="compositionally biased region" description="Low complexity" evidence="1">
    <location>
        <begin position="152"/>
        <end position="164"/>
    </location>
</feature>
<organism evidence="3 4">
    <name type="scientific">Gonapodya prolifera (strain JEL478)</name>
    <name type="common">Monoblepharis prolifera</name>
    <dbReference type="NCBI Taxonomy" id="1344416"/>
    <lineage>
        <taxon>Eukaryota</taxon>
        <taxon>Fungi</taxon>
        <taxon>Fungi incertae sedis</taxon>
        <taxon>Chytridiomycota</taxon>
        <taxon>Chytridiomycota incertae sedis</taxon>
        <taxon>Monoblepharidomycetes</taxon>
        <taxon>Monoblepharidales</taxon>
        <taxon>Gonapodyaceae</taxon>
        <taxon>Gonapodya</taxon>
    </lineage>
</organism>
<feature type="region of interest" description="Disordered" evidence="1">
    <location>
        <begin position="150"/>
        <end position="265"/>
    </location>
</feature>
<accession>A0A139AUQ7</accession>
<keyword evidence="2" id="KW-1133">Transmembrane helix</keyword>
<evidence type="ECO:0000256" key="1">
    <source>
        <dbReference type="SAM" id="MobiDB-lite"/>
    </source>
</evidence>
<keyword evidence="2" id="KW-0812">Transmembrane</keyword>
<gene>
    <name evidence="3" type="ORF">M427DRAFT_66470</name>
</gene>
<protein>
    <submittedName>
        <fullName evidence="3">Uncharacterized protein</fullName>
    </submittedName>
</protein>
<dbReference type="AlphaFoldDB" id="A0A139AUQ7"/>
<evidence type="ECO:0000313" key="4">
    <source>
        <dbReference type="Proteomes" id="UP000070544"/>
    </source>
</evidence>
<dbReference type="Proteomes" id="UP000070544">
    <property type="component" value="Unassembled WGS sequence"/>
</dbReference>
<reference evidence="3 4" key="1">
    <citation type="journal article" date="2015" name="Genome Biol. Evol.">
        <title>Phylogenomic analyses indicate that early fungi evolved digesting cell walls of algal ancestors of land plants.</title>
        <authorList>
            <person name="Chang Y."/>
            <person name="Wang S."/>
            <person name="Sekimoto S."/>
            <person name="Aerts A.L."/>
            <person name="Choi C."/>
            <person name="Clum A."/>
            <person name="LaButti K.M."/>
            <person name="Lindquist E.A."/>
            <person name="Yee Ngan C."/>
            <person name="Ohm R.A."/>
            <person name="Salamov A.A."/>
            <person name="Grigoriev I.V."/>
            <person name="Spatafora J.W."/>
            <person name="Berbee M.L."/>
        </authorList>
    </citation>
    <scope>NUCLEOTIDE SEQUENCE [LARGE SCALE GENOMIC DNA]</scope>
    <source>
        <strain evidence="3 4">JEL478</strain>
    </source>
</reference>
<feature type="transmembrane region" description="Helical" evidence="2">
    <location>
        <begin position="273"/>
        <end position="295"/>
    </location>
</feature>
<evidence type="ECO:0000313" key="3">
    <source>
        <dbReference type="EMBL" id="KXS20476.1"/>
    </source>
</evidence>
<keyword evidence="4" id="KW-1185">Reference proteome</keyword>
<sequence>MPHPPLARKRSPTSSPLGLLLTACIAALAAFAIPAASQVLVAPNAALACRWPPLSFNATPVVSLELVNGPRPQDCRNYAGRLISNTLVCNDGSFSLLVPDTETCTRETLFVKITNPWGGPEGFCTLAALDTTGNVMAALDTTGTCPFPSPTAPAATRATESAAALPNPSCSLPMGVTPELPPEARPTSTTGGVASTSSASAAGTAGATPTGVDGGGGVTPSPTQTPAAPALPAPAPAPPPFSTPPAAAPPSTSPAPNAVLDTPPPPFSPPARVAVAASAAAAALVLGAAAVTLFWKSGRRNKHDAWAYLQ</sequence>
<evidence type="ECO:0000256" key="2">
    <source>
        <dbReference type="SAM" id="Phobius"/>
    </source>
</evidence>
<keyword evidence="2" id="KW-0472">Membrane</keyword>
<feature type="compositionally biased region" description="Low complexity" evidence="1">
    <location>
        <begin position="186"/>
        <end position="211"/>
    </location>
</feature>
<dbReference type="EMBL" id="KQ965735">
    <property type="protein sequence ID" value="KXS20476.1"/>
    <property type="molecule type" value="Genomic_DNA"/>
</dbReference>